<dbReference type="Proteomes" id="UP000075809">
    <property type="component" value="Unassembled WGS sequence"/>
</dbReference>
<keyword evidence="2" id="KW-1185">Reference proteome</keyword>
<name>A0A151WI35_9HYME</name>
<proteinExistence type="predicted"/>
<sequence length="237" mass="27439">MACNYSILPPFEDFNHILQNLFNGTQYIPDKICKFYAHLNYIKQSTVFDRQNCSGKGKAVFDTIVNECKIKKCIEYLDTLRAFGSCRSVEKTLDYLAIAYLTYKIIRAVSLPSYLYSNVFTFVKINHPLIALDKENSHYTLLYESDLDKCVRDTMTYTCKQTSITIVCNNLESEIEINETGRIKLNGDCKLSTPDLTLRIKSLLNVQYIKTYLPEHNLTYDSEKDIKINLPKYIPLK</sequence>
<reference evidence="1 2" key="1">
    <citation type="submission" date="2015-09" db="EMBL/GenBank/DDBJ databases">
        <title>Trachymyrmex zeteki WGS genome.</title>
        <authorList>
            <person name="Nygaard S."/>
            <person name="Hu H."/>
            <person name="Boomsma J."/>
            <person name="Zhang G."/>
        </authorList>
    </citation>
    <scope>NUCLEOTIDE SEQUENCE [LARGE SCALE GENOMIC DNA]</scope>
    <source>
        <strain evidence="1">Tzet28-1</strain>
        <tissue evidence="1">Whole body</tissue>
    </source>
</reference>
<protein>
    <submittedName>
        <fullName evidence="1">Uncharacterized protein</fullName>
    </submittedName>
</protein>
<evidence type="ECO:0000313" key="1">
    <source>
        <dbReference type="EMBL" id="KYQ47487.1"/>
    </source>
</evidence>
<dbReference type="AlphaFoldDB" id="A0A151WI35"/>
<dbReference type="EMBL" id="KQ983097">
    <property type="protein sequence ID" value="KYQ47487.1"/>
    <property type="molecule type" value="Genomic_DNA"/>
</dbReference>
<accession>A0A151WI35</accession>
<gene>
    <name evidence="1" type="ORF">ALC60_13466</name>
</gene>
<organism evidence="1 2">
    <name type="scientific">Mycetomoellerius zeteki</name>
    <dbReference type="NCBI Taxonomy" id="64791"/>
    <lineage>
        <taxon>Eukaryota</taxon>
        <taxon>Metazoa</taxon>
        <taxon>Ecdysozoa</taxon>
        <taxon>Arthropoda</taxon>
        <taxon>Hexapoda</taxon>
        <taxon>Insecta</taxon>
        <taxon>Pterygota</taxon>
        <taxon>Neoptera</taxon>
        <taxon>Endopterygota</taxon>
        <taxon>Hymenoptera</taxon>
        <taxon>Apocrita</taxon>
        <taxon>Aculeata</taxon>
        <taxon>Formicoidea</taxon>
        <taxon>Formicidae</taxon>
        <taxon>Myrmicinae</taxon>
        <taxon>Mycetomoellerius</taxon>
    </lineage>
</organism>
<evidence type="ECO:0000313" key="2">
    <source>
        <dbReference type="Proteomes" id="UP000075809"/>
    </source>
</evidence>